<name>A0A7U7GG10_9GAMM</name>
<dbReference type="EMBL" id="CBTK010000311">
    <property type="protein sequence ID" value="CDH47719.1"/>
    <property type="molecule type" value="Genomic_DNA"/>
</dbReference>
<proteinExistence type="predicted"/>
<dbReference type="OrthoDB" id="3784885at2"/>
<dbReference type="Proteomes" id="UP000019184">
    <property type="component" value="Unassembled WGS sequence"/>
</dbReference>
<dbReference type="AlphaFoldDB" id="A0A7U7GG10"/>
<evidence type="ECO:0000313" key="2">
    <source>
        <dbReference type="Proteomes" id="UP000019184"/>
    </source>
</evidence>
<organism evidence="1 2">
    <name type="scientific">Candidatus Contendobacter odensis Run_B_J11</name>
    <dbReference type="NCBI Taxonomy" id="1400861"/>
    <lineage>
        <taxon>Bacteria</taxon>
        <taxon>Pseudomonadati</taxon>
        <taxon>Pseudomonadota</taxon>
        <taxon>Gammaproteobacteria</taxon>
        <taxon>Candidatus Competibacteraceae</taxon>
        <taxon>Candidatus Contendibacter</taxon>
    </lineage>
</organism>
<dbReference type="InterPro" id="IPR023850">
    <property type="entry name" value="MftB"/>
</dbReference>
<evidence type="ECO:0008006" key="3">
    <source>
        <dbReference type="Google" id="ProtNLM"/>
    </source>
</evidence>
<gene>
    <name evidence="1" type="ORF">BN874_910007</name>
</gene>
<dbReference type="RefSeq" id="WP_034436980.1">
    <property type="nucleotide sequence ID" value="NZ_CBTK010000311.1"/>
</dbReference>
<reference evidence="1 2" key="1">
    <citation type="journal article" date="2014" name="ISME J.">
        <title>Candidatus Competibacter-lineage genomes retrieved from metagenomes reveal functional metabolic diversity.</title>
        <authorList>
            <person name="McIlroy S.J."/>
            <person name="Albertsen M."/>
            <person name="Andresen E.K."/>
            <person name="Saunders A.M."/>
            <person name="Kristiansen R."/>
            <person name="Stokholm-Bjerregaard M."/>
            <person name="Nielsen K.L."/>
            <person name="Nielsen P.H."/>
        </authorList>
    </citation>
    <scope>NUCLEOTIDE SEQUENCE [LARGE SCALE GENOMIC DNA]</scope>
    <source>
        <strain evidence="1 2">Run_B_J11</strain>
    </source>
</reference>
<accession>A0A7U7GG10</accession>
<protein>
    <recommendedName>
        <fullName evidence="3">Mycofactocin biosynthesis chaperone MftB</fullName>
    </recommendedName>
</protein>
<comment type="caution">
    <text evidence="1">The sequence shown here is derived from an EMBL/GenBank/DDBJ whole genome shotgun (WGS) entry which is preliminary data.</text>
</comment>
<dbReference type="NCBIfam" id="TIGR03967">
    <property type="entry name" value="mycofact_MftB"/>
    <property type="match status" value="1"/>
</dbReference>
<keyword evidence="2" id="KW-1185">Reference proteome</keyword>
<sequence length="95" mass="10695">MNPAVDLTVYYRLAPGVAIRPERFGGLVYRYDNRRLYFLHSHQAVEFVNSLDGSRSLQETLDDFLASREMPPSASEALVKTVVKLEQLGILTHSG</sequence>
<evidence type="ECO:0000313" key="1">
    <source>
        <dbReference type="EMBL" id="CDH47719.1"/>
    </source>
</evidence>
<dbReference type="Pfam" id="PF26520">
    <property type="entry name" value="MftB_chaperone"/>
    <property type="match status" value="1"/>
</dbReference>